<dbReference type="EMBL" id="BONH01000022">
    <property type="protein sequence ID" value="GIF99637.1"/>
    <property type="molecule type" value="Genomic_DNA"/>
</dbReference>
<accession>A0A8J3KH12</accession>
<sequence>MTGNDDHLRLDALAATRGGLFTRVEARGCGFSDDRIRRRVRRGDWQVVLGPVLARAGRTVTPLLRDRAALLAVPDAVLSGPSAARRYGLDVPDLRTRLTVPPGRQVRLAGVAVRRERLDPEDLNLIDGVLLTTPVRTVVDCVREWSPDQADLLLDRALQRRLITYEDFVARVQAMVGRHGSPTLVRAVSRHAHGARSAAERLLVQGLRRGRLSGWQANLAVYDTEGLIGEADIGFAEIRLAVEVDGRAWHSADDRFQRDRARQNRLVRAGWTVLRFTWRDLTEDLPGVLHQIRTVRHRLTARHP</sequence>
<name>A0A8J3KH12_9ACTN</name>
<evidence type="ECO:0000313" key="3">
    <source>
        <dbReference type="Proteomes" id="UP000659904"/>
    </source>
</evidence>
<feature type="domain" description="Restriction endonuclease type II-like" evidence="1">
    <location>
        <begin position="237"/>
        <end position="292"/>
    </location>
</feature>
<organism evidence="2 3">
    <name type="scientific">Catellatospora citrea</name>
    <dbReference type="NCBI Taxonomy" id="53366"/>
    <lineage>
        <taxon>Bacteria</taxon>
        <taxon>Bacillati</taxon>
        <taxon>Actinomycetota</taxon>
        <taxon>Actinomycetes</taxon>
        <taxon>Micromonosporales</taxon>
        <taxon>Micromonosporaceae</taxon>
        <taxon>Catellatospora</taxon>
    </lineage>
</organism>
<reference evidence="2 3" key="1">
    <citation type="submission" date="2021-01" db="EMBL/GenBank/DDBJ databases">
        <title>Whole genome shotgun sequence of Catellatospora citrea NBRC 14495.</title>
        <authorList>
            <person name="Komaki H."/>
            <person name="Tamura T."/>
        </authorList>
    </citation>
    <scope>NUCLEOTIDE SEQUENCE [LARGE SCALE GENOMIC DNA]</scope>
    <source>
        <strain evidence="2 3">NBRC 14495</strain>
    </source>
</reference>
<dbReference type="RefSeq" id="WP_120317879.1">
    <property type="nucleotide sequence ID" value="NZ_BONH01000022.1"/>
</dbReference>
<evidence type="ECO:0000259" key="1">
    <source>
        <dbReference type="Pfam" id="PF18741"/>
    </source>
</evidence>
<gene>
    <name evidence="2" type="ORF">Cci01nite_47310</name>
</gene>
<dbReference type="Pfam" id="PF18741">
    <property type="entry name" value="MTES_1575"/>
    <property type="match status" value="1"/>
</dbReference>
<evidence type="ECO:0000313" key="2">
    <source>
        <dbReference type="EMBL" id="GIF99637.1"/>
    </source>
</evidence>
<dbReference type="InterPro" id="IPR011335">
    <property type="entry name" value="Restrct_endonuc-II-like"/>
</dbReference>
<keyword evidence="3" id="KW-1185">Reference proteome</keyword>
<dbReference type="Proteomes" id="UP000659904">
    <property type="component" value="Unassembled WGS sequence"/>
</dbReference>
<dbReference type="SUPFAM" id="SSF52980">
    <property type="entry name" value="Restriction endonuclease-like"/>
    <property type="match status" value="1"/>
</dbReference>
<dbReference type="Gene3D" id="3.40.960.10">
    <property type="entry name" value="VSR Endonuclease"/>
    <property type="match status" value="1"/>
</dbReference>
<dbReference type="InterPro" id="IPR049468">
    <property type="entry name" value="Restrct_endonuc-II-like_dom"/>
</dbReference>
<comment type="caution">
    <text evidence="2">The sequence shown here is derived from an EMBL/GenBank/DDBJ whole genome shotgun (WGS) entry which is preliminary data.</text>
</comment>
<dbReference type="AlphaFoldDB" id="A0A8J3KH12"/>
<protein>
    <recommendedName>
        <fullName evidence="1">Restriction endonuclease type II-like domain-containing protein</fullName>
    </recommendedName>
</protein>
<proteinExistence type="predicted"/>